<dbReference type="GO" id="GO:0003899">
    <property type="term" value="F:DNA-directed RNA polymerase activity"/>
    <property type="evidence" value="ECO:0007669"/>
    <property type="project" value="UniProtKB-EC"/>
</dbReference>
<comment type="caution">
    <text evidence="4">The sequence shown here is derived from an EMBL/GenBank/DDBJ whole genome shotgun (WGS) entry which is preliminary data.</text>
</comment>
<feature type="domain" description="RNA polymerase Rpb1" evidence="3">
    <location>
        <begin position="60"/>
        <end position="95"/>
    </location>
</feature>
<dbReference type="AlphaFoldDB" id="A0A1J8PW85"/>
<dbReference type="EC" id="2.7.7.6" evidence="1"/>
<dbReference type="InterPro" id="IPR007073">
    <property type="entry name" value="RNA_pol_Rpb1_7"/>
</dbReference>
<organism evidence="4 5">
    <name type="scientific">Rhizopogon vesiculosus</name>
    <dbReference type="NCBI Taxonomy" id="180088"/>
    <lineage>
        <taxon>Eukaryota</taxon>
        <taxon>Fungi</taxon>
        <taxon>Dikarya</taxon>
        <taxon>Basidiomycota</taxon>
        <taxon>Agaricomycotina</taxon>
        <taxon>Agaricomycetes</taxon>
        <taxon>Agaricomycetidae</taxon>
        <taxon>Boletales</taxon>
        <taxon>Suillineae</taxon>
        <taxon>Rhizopogonaceae</taxon>
        <taxon>Rhizopogon</taxon>
    </lineage>
</organism>
<evidence type="ECO:0000256" key="1">
    <source>
        <dbReference type="ARBA" id="ARBA00012418"/>
    </source>
</evidence>
<dbReference type="GO" id="GO:0003677">
    <property type="term" value="F:DNA binding"/>
    <property type="evidence" value="ECO:0007669"/>
    <property type="project" value="InterPro"/>
</dbReference>
<gene>
    <name evidence="4" type="ORF">AZE42_12345</name>
</gene>
<evidence type="ECO:0000259" key="3">
    <source>
        <dbReference type="Pfam" id="PF04998"/>
    </source>
</evidence>
<dbReference type="InterPro" id="IPR038593">
    <property type="entry name" value="RNA_pol_Rpb1_7_sf"/>
</dbReference>
<dbReference type="OrthoDB" id="3055786at2759"/>
<evidence type="ECO:0000259" key="2">
    <source>
        <dbReference type="Pfam" id="PF04990"/>
    </source>
</evidence>
<dbReference type="EMBL" id="LVVM01004831">
    <property type="protein sequence ID" value="OJA12003.1"/>
    <property type="molecule type" value="Genomic_DNA"/>
</dbReference>
<dbReference type="Pfam" id="PF04998">
    <property type="entry name" value="RNA_pol_Rpb1_5"/>
    <property type="match status" value="1"/>
</dbReference>
<evidence type="ECO:0000313" key="5">
    <source>
        <dbReference type="Proteomes" id="UP000183567"/>
    </source>
</evidence>
<dbReference type="SUPFAM" id="SSF64484">
    <property type="entry name" value="beta and beta-prime subunits of DNA dependent RNA-polymerase"/>
    <property type="match status" value="1"/>
</dbReference>
<dbReference type="InterPro" id="IPR007081">
    <property type="entry name" value="RNA_pol_Rpb1_5"/>
</dbReference>
<proteinExistence type="predicted"/>
<dbReference type="Gene3D" id="3.30.1360.140">
    <property type="match status" value="1"/>
</dbReference>
<dbReference type="Proteomes" id="UP000183567">
    <property type="component" value="Unassembled WGS sequence"/>
</dbReference>
<dbReference type="STRING" id="180088.A0A1J8PW85"/>
<reference evidence="4 5" key="1">
    <citation type="submission" date="2016-03" db="EMBL/GenBank/DDBJ databases">
        <title>Comparative genomics of the ectomycorrhizal sister species Rhizopogon vinicolor and Rhizopogon vesiculosus (Basidiomycota: Boletales) reveals a divergence of the mating type B locus.</title>
        <authorList>
            <person name="Mujic A.B."/>
            <person name="Kuo A."/>
            <person name="Tritt A."/>
            <person name="Lipzen A."/>
            <person name="Chen C."/>
            <person name="Johnson J."/>
            <person name="Sharma A."/>
            <person name="Barry K."/>
            <person name="Grigoriev I.V."/>
            <person name="Spatafora J.W."/>
        </authorList>
    </citation>
    <scope>NUCLEOTIDE SEQUENCE [LARGE SCALE GENOMIC DNA]</scope>
    <source>
        <strain evidence="4 5">AM-OR11-056</strain>
    </source>
</reference>
<evidence type="ECO:0000313" key="4">
    <source>
        <dbReference type="EMBL" id="OJA12003.1"/>
    </source>
</evidence>
<protein>
    <recommendedName>
        <fullName evidence="1">DNA-directed RNA polymerase</fullName>
        <ecNumber evidence="1">2.7.7.6</ecNumber>
    </recommendedName>
</protein>
<dbReference type="GO" id="GO:0006351">
    <property type="term" value="P:DNA-templated transcription"/>
    <property type="evidence" value="ECO:0007669"/>
    <property type="project" value="InterPro"/>
</dbReference>
<keyword evidence="5" id="KW-1185">Reference proteome</keyword>
<accession>A0A1J8PW85</accession>
<sequence length="118" mass="12899">MAYVAGRIAESFKTDLFVIWREDNSETLTIRCHVLGGGDKDDDACMVSLAFKESSCSCTTYINYRHLDLLCDLMTHRGSLTAITCHGINRADTGALMHLFLRGDSGDPYGGSSGWRGG</sequence>
<name>A0A1J8PW85_9AGAM</name>
<feature type="domain" description="RNA polymerase Rpb1" evidence="2">
    <location>
        <begin position="1"/>
        <end position="43"/>
    </location>
</feature>
<dbReference type="Pfam" id="PF04990">
    <property type="entry name" value="RNA_pol_Rpb1_7"/>
    <property type="match status" value="1"/>
</dbReference>